<keyword evidence="2" id="KW-1185">Reference proteome</keyword>
<accession>A0ACB9R7A4</accession>
<reference evidence="2" key="1">
    <citation type="journal article" date="2023" name="Front. Plant Sci.">
        <title>Chromosomal-level genome assembly of Melastoma candidum provides insights into trichome evolution.</title>
        <authorList>
            <person name="Zhong Y."/>
            <person name="Wu W."/>
            <person name="Sun C."/>
            <person name="Zou P."/>
            <person name="Liu Y."/>
            <person name="Dai S."/>
            <person name="Zhou R."/>
        </authorList>
    </citation>
    <scope>NUCLEOTIDE SEQUENCE [LARGE SCALE GENOMIC DNA]</scope>
</reference>
<organism evidence="1 2">
    <name type="scientific">Melastoma candidum</name>
    <dbReference type="NCBI Taxonomy" id="119954"/>
    <lineage>
        <taxon>Eukaryota</taxon>
        <taxon>Viridiplantae</taxon>
        <taxon>Streptophyta</taxon>
        <taxon>Embryophyta</taxon>
        <taxon>Tracheophyta</taxon>
        <taxon>Spermatophyta</taxon>
        <taxon>Magnoliopsida</taxon>
        <taxon>eudicotyledons</taxon>
        <taxon>Gunneridae</taxon>
        <taxon>Pentapetalae</taxon>
        <taxon>rosids</taxon>
        <taxon>malvids</taxon>
        <taxon>Myrtales</taxon>
        <taxon>Melastomataceae</taxon>
        <taxon>Melastomatoideae</taxon>
        <taxon>Melastomateae</taxon>
        <taxon>Melastoma</taxon>
    </lineage>
</organism>
<comment type="caution">
    <text evidence="1">The sequence shown here is derived from an EMBL/GenBank/DDBJ whole genome shotgun (WGS) entry which is preliminary data.</text>
</comment>
<protein>
    <submittedName>
        <fullName evidence="1">Uncharacterized protein</fullName>
    </submittedName>
</protein>
<sequence>MTSSLSLTTPPPPLRPRLLPCRGFRVLDGGGTGSAAGFPDRNRVEFWVVEKSSGCFEYKMEVKFENVMECVGCRLDESERVVSIW</sequence>
<evidence type="ECO:0000313" key="1">
    <source>
        <dbReference type="EMBL" id="KAI4374570.1"/>
    </source>
</evidence>
<dbReference type="Proteomes" id="UP001057402">
    <property type="component" value="Chromosome 4"/>
</dbReference>
<evidence type="ECO:0000313" key="2">
    <source>
        <dbReference type="Proteomes" id="UP001057402"/>
    </source>
</evidence>
<name>A0ACB9R7A4_9MYRT</name>
<dbReference type="EMBL" id="CM042883">
    <property type="protein sequence ID" value="KAI4374570.1"/>
    <property type="molecule type" value="Genomic_DNA"/>
</dbReference>
<gene>
    <name evidence="1" type="ORF">MLD38_012550</name>
</gene>
<proteinExistence type="predicted"/>